<dbReference type="Gene3D" id="1.20.58.1040">
    <property type="match status" value="1"/>
</dbReference>
<name>A0A484KAG9_9ASTE</name>
<dbReference type="Proteomes" id="UP000595140">
    <property type="component" value="Unassembled WGS sequence"/>
</dbReference>
<dbReference type="OrthoDB" id="1928574at2759"/>
<dbReference type="InterPro" id="IPR044788">
    <property type="entry name" value="X8_dom_prot"/>
</dbReference>
<dbReference type="PANTHER" id="PTHR31044:SF130">
    <property type="entry name" value="CARBOHYDRATE-BINDING X8 DOMAIN SUPERFAMILY PROTEIN"/>
    <property type="match status" value="1"/>
</dbReference>
<feature type="domain" description="X8" evidence="3">
    <location>
        <begin position="37"/>
        <end position="120"/>
    </location>
</feature>
<reference evidence="4 5" key="1">
    <citation type="submission" date="2018-04" db="EMBL/GenBank/DDBJ databases">
        <authorList>
            <person name="Vogel A."/>
        </authorList>
    </citation>
    <scope>NUCLEOTIDE SEQUENCE [LARGE SCALE GENOMIC DNA]</scope>
</reference>
<feature type="chain" id="PRO_5019781570" description="X8 domain-containing protein" evidence="2">
    <location>
        <begin position="31"/>
        <end position="248"/>
    </location>
</feature>
<keyword evidence="5" id="KW-1185">Reference proteome</keyword>
<gene>
    <name evidence="4" type="ORF">CCAM_LOCUS582</name>
</gene>
<evidence type="ECO:0000256" key="1">
    <source>
        <dbReference type="ARBA" id="ARBA00022729"/>
    </source>
</evidence>
<protein>
    <recommendedName>
        <fullName evidence="3">X8 domain-containing protein</fullName>
    </recommendedName>
</protein>
<dbReference type="Pfam" id="PF07983">
    <property type="entry name" value="X8"/>
    <property type="match status" value="1"/>
</dbReference>
<keyword evidence="1 2" id="KW-0732">Signal</keyword>
<dbReference type="EMBL" id="OOIL02000002">
    <property type="protein sequence ID" value="VFQ58806.1"/>
    <property type="molecule type" value="Genomic_DNA"/>
</dbReference>
<dbReference type="PANTHER" id="PTHR31044">
    <property type="entry name" value="BETA-1,3 GLUCANASE"/>
    <property type="match status" value="1"/>
</dbReference>
<dbReference type="AlphaFoldDB" id="A0A484KAG9"/>
<evidence type="ECO:0000259" key="3">
    <source>
        <dbReference type="SMART" id="SM00768"/>
    </source>
</evidence>
<sequence length="248" mass="27693">MADLSRFFPIFTLLLLQLSSSGIMTRLANAQAPGQGSWCLPRPSTSDRELMANLIYACNVVNCTATQQGGPCFYPDTLINHASFAMNLYYQKSGANYWNCDFRKTAVIAVTDPSYGECIFEISTLKKDEPILEDTLKSVKERERERNSIPFHSIPRNLPNVEEDGALVHLQAADREALDRRRWPQRGAAVAAEDREAAVEVPELVPGRGSVQVRFVRGGRRSGVQARLLLPLLRMPLLINFTTDTIPL</sequence>
<proteinExistence type="predicted"/>
<organism evidence="4 5">
    <name type="scientific">Cuscuta campestris</name>
    <dbReference type="NCBI Taxonomy" id="132261"/>
    <lineage>
        <taxon>Eukaryota</taxon>
        <taxon>Viridiplantae</taxon>
        <taxon>Streptophyta</taxon>
        <taxon>Embryophyta</taxon>
        <taxon>Tracheophyta</taxon>
        <taxon>Spermatophyta</taxon>
        <taxon>Magnoliopsida</taxon>
        <taxon>eudicotyledons</taxon>
        <taxon>Gunneridae</taxon>
        <taxon>Pentapetalae</taxon>
        <taxon>asterids</taxon>
        <taxon>lamiids</taxon>
        <taxon>Solanales</taxon>
        <taxon>Convolvulaceae</taxon>
        <taxon>Cuscuteae</taxon>
        <taxon>Cuscuta</taxon>
        <taxon>Cuscuta subgen. Grammica</taxon>
        <taxon>Cuscuta sect. Cleistogrammica</taxon>
    </lineage>
</organism>
<evidence type="ECO:0000313" key="4">
    <source>
        <dbReference type="EMBL" id="VFQ58806.1"/>
    </source>
</evidence>
<dbReference type="InterPro" id="IPR012946">
    <property type="entry name" value="X8"/>
</dbReference>
<dbReference type="SMART" id="SM00768">
    <property type="entry name" value="X8"/>
    <property type="match status" value="1"/>
</dbReference>
<evidence type="ECO:0000256" key="2">
    <source>
        <dbReference type="SAM" id="SignalP"/>
    </source>
</evidence>
<dbReference type="GO" id="GO:0009506">
    <property type="term" value="C:plasmodesma"/>
    <property type="evidence" value="ECO:0007669"/>
    <property type="project" value="UniProtKB-ARBA"/>
</dbReference>
<accession>A0A484KAG9</accession>
<feature type="signal peptide" evidence="2">
    <location>
        <begin position="1"/>
        <end position="30"/>
    </location>
</feature>
<evidence type="ECO:0000313" key="5">
    <source>
        <dbReference type="Proteomes" id="UP000595140"/>
    </source>
</evidence>